<evidence type="ECO:0000313" key="4">
    <source>
        <dbReference type="Proteomes" id="UP000070096"/>
    </source>
</evidence>
<accession>A0A139N6Q3</accession>
<gene>
    <name evidence="3" type="ORF">SGODD07_01243</name>
</gene>
<dbReference type="SUPFAM" id="SSF47413">
    <property type="entry name" value="lambda repressor-like DNA-binding domains"/>
    <property type="match status" value="1"/>
</dbReference>
<feature type="domain" description="HTH cro/C1-type" evidence="2">
    <location>
        <begin position="12"/>
        <end position="66"/>
    </location>
</feature>
<keyword evidence="1" id="KW-0238">DNA-binding</keyword>
<dbReference type="EMBL" id="LQRC01000187">
    <property type="protein sequence ID" value="KXT71474.1"/>
    <property type="molecule type" value="Genomic_DNA"/>
</dbReference>
<dbReference type="Pfam" id="PF01381">
    <property type="entry name" value="HTH_3"/>
    <property type="match status" value="1"/>
</dbReference>
<dbReference type="InterPro" id="IPR001387">
    <property type="entry name" value="Cro/C1-type_HTH"/>
</dbReference>
<evidence type="ECO:0000313" key="3">
    <source>
        <dbReference type="EMBL" id="KXT71474.1"/>
    </source>
</evidence>
<evidence type="ECO:0000259" key="2">
    <source>
        <dbReference type="PROSITE" id="PS50943"/>
    </source>
</evidence>
<reference evidence="3 4" key="1">
    <citation type="submission" date="2016-01" db="EMBL/GenBank/DDBJ databases">
        <title>Highly variable Streptococcus oralis are common among viridans streptococci isolated from primates.</title>
        <authorList>
            <person name="Denapaite D."/>
            <person name="Rieger M."/>
            <person name="Koendgen S."/>
            <person name="Brueckner R."/>
            <person name="Ochigava I."/>
            <person name="Kappeler P."/>
            <person name="Maetz-Rensing K."/>
            <person name="Leendertz F."/>
            <person name="Hakenbeck R."/>
        </authorList>
    </citation>
    <scope>NUCLEOTIDE SEQUENCE [LARGE SCALE GENOMIC DNA]</scope>
    <source>
        <strain evidence="3 4">DD07</strain>
    </source>
</reference>
<dbReference type="PROSITE" id="PS50943">
    <property type="entry name" value="HTH_CROC1"/>
    <property type="match status" value="1"/>
</dbReference>
<proteinExistence type="predicted"/>
<name>A0A139N6Q3_STRGN</name>
<dbReference type="Proteomes" id="UP000070096">
    <property type="component" value="Unassembled WGS sequence"/>
</dbReference>
<sequence>MMGKASNLITSLKSIREARGMTQQELAERIGVRRETILHLENNRYNPSLEMALKIARVFDLKIEDLFELKE</sequence>
<evidence type="ECO:0000256" key="1">
    <source>
        <dbReference type="ARBA" id="ARBA00023125"/>
    </source>
</evidence>
<dbReference type="CDD" id="cd00093">
    <property type="entry name" value="HTH_XRE"/>
    <property type="match status" value="1"/>
</dbReference>
<dbReference type="PANTHER" id="PTHR46558">
    <property type="entry name" value="TRACRIPTIONAL REGULATORY PROTEIN-RELATED-RELATED"/>
    <property type="match status" value="1"/>
</dbReference>
<comment type="caution">
    <text evidence="3">The sequence shown here is derived from an EMBL/GenBank/DDBJ whole genome shotgun (WGS) entry which is preliminary data.</text>
</comment>
<dbReference type="SMART" id="SM00530">
    <property type="entry name" value="HTH_XRE"/>
    <property type="match status" value="1"/>
</dbReference>
<dbReference type="PATRIC" id="fig|1302.21.peg.1393"/>
<dbReference type="AlphaFoldDB" id="A0A139N6Q3"/>
<organism evidence="3 4">
    <name type="scientific">Streptococcus gordonii</name>
    <dbReference type="NCBI Taxonomy" id="1302"/>
    <lineage>
        <taxon>Bacteria</taxon>
        <taxon>Bacillati</taxon>
        <taxon>Bacillota</taxon>
        <taxon>Bacilli</taxon>
        <taxon>Lactobacillales</taxon>
        <taxon>Streptococcaceae</taxon>
        <taxon>Streptococcus</taxon>
    </lineage>
</organism>
<dbReference type="PANTHER" id="PTHR46558:SF7">
    <property type="entry name" value="TRANSCRIPTIONAL REGULATOR"/>
    <property type="match status" value="1"/>
</dbReference>
<protein>
    <submittedName>
        <fullName evidence="3">Transcriptional regulator, Cro/CI family</fullName>
    </submittedName>
</protein>
<dbReference type="GO" id="GO:0003677">
    <property type="term" value="F:DNA binding"/>
    <property type="evidence" value="ECO:0007669"/>
    <property type="project" value="UniProtKB-KW"/>
</dbReference>
<dbReference type="Gene3D" id="1.10.260.40">
    <property type="entry name" value="lambda repressor-like DNA-binding domains"/>
    <property type="match status" value="1"/>
</dbReference>
<dbReference type="InterPro" id="IPR010982">
    <property type="entry name" value="Lambda_DNA-bd_dom_sf"/>
</dbReference>